<evidence type="ECO:0000256" key="3">
    <source>
        <dbReference type="ARBA" id="ARBA00022691"/>
    </source>
</evidence>
<evidence type="ECO:0000313" key="5">
    <source>
        <dbReference type="EMBL" id="CRH08062.1"/>
    </source>
</evidence>
<accession>A0A1S7LMA6</accession>
<dbReference type="Pfam" id="PF03966">
    <property type="entry name" value="Trm112p"/>
    <property type="match status" value="1"/>
</dbReference>
<dbReference type="PANTHER" id="PTHR43464:SF19">
    <property type="entry name" value="UBIQUINONE BIOSYNTHESIS O-METHYLTRANSFERASE, MITOCHONDRIAL"/>
    <property type="match status" value="1"/>
</dbReference>
<evidence type="ECO:0000256" key="1">
    <source>
        <dbReference type="ARBA" id="ARBA00022603"/>
    </source>
</evidence>
<keyword evidence="3" id="KW-0949">S-adenosyl-L-methionine</keyword>
<keyword evidence="1" id="KW-0489">Methyltransferase</keyword>
<protein>
    <recommendedName>
        <fullName evidence="4">Methyltransferase type 11 domain-containing protein</fullName>
    </recommendedName>
</protein>
<dbReference type="GO" id="GO:0008757">
    <property type="term" value="F:S-adenosylmethionine-dependent methyltransferase activity"/>
    <property type="evidence" value="ECO:0007669"/>
    <property type="project" value="InterPro"/>
</dbReference>
<feature type="domain" description="Methyltransferase type 11" evidence="4">
    <location>
        <begin position="115"/>
        <end position="204"/>
    </location>
</feature>
<reference evidence="5" key="1">
    <citation type="submission" date="2015-04" db="EMBL/GenBank/DDBJ databases">
        <authorList>
            <person name="Syromyatnikov M.Y."/>
            <person name="Popov V.N."/>
        </authorList>
    </citation>
    <scope>NUCLEOTIDE SEQUENCE</scope>
    <source>
        <strain evidence="5">MO-1</strain>
    </source>
</reference>
<dbReference type="PANTHER" id="PTHR43464">
    <property type="entry name" value="METHYLTRANSFERASE"/>
    <property type="match status" value="1"/>
</dbReference>
<dbReference type="Pfam" id="PF08241">
    <property type="entry name" value="Methyltransf_11"/>
    <property type="match status" value="1"/>
</dbReference>
<gene>
    <name evidence="5" type="ORF">MAGMO_3934</name>
</gene>
<name>A0A1S7LMA6_MAGMO</name>
<dbReference type="AlphaFoldDB" id="A0A1S7LMA6"/>
<proteinExistence type="predicted"/>
<dbReference type="GO" id="GO:0032259">
    <property type="term" value="P:methylation"/>
    <property type="evidence" value="ECO:0007669"/>
    <property type="project" value="UniProtKB-KW"/>
</dbReference>
<evidence type="ECO:0000256" key="2">
    <source>
        <dbReference type="ARBA" id="ARBA00022679"/>
    </source>
</evidence>
<dbReference type="InterPro" id="IPR013216">
    <property type="entry name" value="Methyltransf_11"/>
</dbReference>
<sequence>MTHSDMEIPADHHLALLCCPDCRGDLELQPEAPRLFCPACNHRYPIVDGIPVLFPGDVEATFDQRFQRYWDSQEKANLYNQKVEGDGDPFGIYNHESEIYGMEQLLDPARMDRVLDAGCGNGRMLERMPASCDAVGVDASLNLLRIVKAKGRGKFHVCCELEHLPFKAGQFDSVFSCRVLQHLKEQETAVQEMARVVRSGGDIVLELYNTWNPKTIYKNIRMTPWLAKIFNAPFRLIFKSMSPFQPWGIDYDNYNGWFQVKGWMKKAGLSDFSGRGVGFGYHKYLFQPFYIDAVLRNHALRGLTRYYNGCFALERAIGHWAIPRWSWEKLVIRGRKDG</sequence>
<keyword evidence="2" id="KW-0808">Transferase</keyword>
<organism evidence="5">
    <name type="scientific">Magnetococcus massalia (strain MO-1)</name>
    <dbReference type="NCBI Taxonomy" id="451514"/>
    <lineage>
        <taxon>Bacteria</taxon>
        <taxon>Pseudomonadati</taxon>
        <taxon>Pseudomonadota</taxon>
        <taxon>Magnetococcia</taxon>
        <taxon>Magnetococcales</taxon>
        <taxon>Magnetococcaceae</taxon>
        <taxon>Magnetococcus</taxon>
    </lineage>
</organism>
<evidence type="ECO:0000259" key="4">
    <source>
        <dbReference type="Pfam" id="PF08241"/>
    </source>
</evidence>
<dbReference type="Gene3D" id="3.40.50.150">
    <property type="entry name" value="Vaccinia Virus protein VP39"/>
    <property type="match status" value="1"/>
</dbReference>
<dbReference type="SUPFAM" id="SSF158997">
    <property type="entry name" value="Trm112p-like"/>
    <property type="match status" value="1"/>
</dbReference>
<dbReference type="InterPro" id="IPR029063">
    <property type="entry name" value="SAM-dependent_MTases_sf"/>
</dbReference>
<dbReference type="Gene3D" id="2.20.25.10">
    <property type="match status" value="1"/>
</dbReference>
<dbReference type="EMBL" id="LO017727">
    <property type="protein sequence ID" value="CRH08062.1"/>
    <property type="molecule type" value="Genomic_DNA"/>
</dbReference>
<dbReference type="InterPro" id="IPR005651">
    <property type="entry name" value="Trm112-like"/>
</dbReference>
<dbReference type="SUPFAM" id="SSF53335">
    <property type="entry name" value="S-adenosyl-L-methionine-dependent methyltransferases"/>
    <property type="match status" value="1"/>
</dbReference>
<dbReference type="CDD" id="cd02440">
    <property type="entry name" value="AdoMet_MTases"/>
    <property type="match status" value="1"/>
</dbReference>